<feature type="region of interest" description="Disordered" evidence="2">
    <location>
        <begin position="84"/>
        <end position="104"/>
    </location>
</feature>
<comment type="caution">
    <text evidence="3">The sequence shown here is derived from an EMBL/GenBank/DDBJ whole genome shotgun (WGS) entry which is preliminary data.</text>
</comment>
<reference evidence="3" key="1">
    <citation type="journal article" date="2019" name="Sci. Rep.">
        <title>Draft genome of Tanacetum cinerariifolium, the natural source of mosquito coil.</title>
        <authorList>
            <person name="Yamashiro T."/>
            <person name="Shiraishi A."/>
            <person name="Satake H."/>
            <person name="Nakayama K."/>
        </authorList>
    </citation>
    <scope>NUCLEOTIDE SEQUENCE</scope>
</reference>
<accession>A0A699VF50</accession>
<evidence type="ECO:0000256" key="1">
    <source>
        <dbReference type="SAM" id="Coils"/>
    </source>
</evidence>
<keyword evidence="1" id="KW-0175">Coiled coil</keyword>
<gene>
    <name evidence="3" type="ORF">Tci_904397</name>
</gene>
<evidence type="ECO:0000256" key="2">
    <source>
        <dbReference type="SAM" id="MobiDB-lite"/>
    </source>
</evidence>
<feature type="non-terminal residue" evidence="3">
    <location>
        <position position="1"/>
    </location>
</feature>
<organism evidence="3">
    <name type="scientific">Tanacetum cinerariifolium</name>
    <name type="common">Dalmatian daisy</name>
    <name type="synonym">Chrysanthemum cinerariifolium</name>
    <dbReference type="NCBI Taxonomy" id="118510"/>
    <lineage>
        <taxon>Eukaryota</taxon>
        <taxon>Viridiplantae</taxon>
        <taxon>Streptophyta</taxon>
        <taxon>Embryophyta</taxon>
        <taxon>Tracheophyta</taxon>
        <taxon>Spermatophyta</taxon>
        <taxon>Magnoliopsida</taxon>
        <taxon>eudicotyledons</taxon>
        <taxon>Gunneridae</taxon>
        <taxon>Pentapetalae</taxon>
        <taxon>asterids</taxon>
        <taxon>campanulids</taxon>
        <taxon>Asterales</taxon>
        <taxon>Asteraceae</taxon>
        <taxon>Asteroideae</taxon>
        <taxon>Anthemideae</taxon>
        <taxon>Anthemidinae</taxon>
        <taxon>Tanacetum</taxon>
    </lineage>
</organism>
<protein>
    <submittedName>
        <fullName evidence="3">Uncharacterized protein</fullName>
    </submittedName>
</protein>
<feature type="non-terminal residue" evidence="3">
    <location>
        <position position="140"/>
    </location>
</feature>
<feature type="coiled-coil region" evidence="1">
    <location>
        <begin position="25"/>
        <end position="66"/>
    </location>
</feature>
<dbReference type="EMBL" id="BKCJ011424181">
    <property type="protein sequence ID" value="GFD32428.1"/>
    <property type="molecule type" value="Genomic_DNA"/>
</dbReference>
<sequence length="140" mass="15812">PQVQQQSPQPLPQPSQDAGISMDLLQNLMDTCTTLTRRVELLEQDKIAQSMEISKLKQRVKKLEKRNKLKDVVIEDAKDVAVEKSADAKDGQDADIDENANIQGRTVESQAQIYKIDLEHANKVLSMQDEEESEPVELQE</sequence>
<dbReference type="AlphaFoldDB" id="A0A699VF50"/>
<evidence type="ECO:0000313" key="3">
    <source>
        <dbReference type="EMBL" id="GFD32428.1"/>
    </source>
</evidence>
<name>A0A699VF50_TANCI</name>
<proteinExistence type="predicted"/>